<dbReference type="GO" id="GO:0032259">
    <property type="term" value="P:methylation"/>
    <property type="evidence" value="ECO:0007669"/>
    <property type="project" value="UniProtKB-KW"/>
</dbReference>
<evidence type="ECO:0000259" key="9">
    <source>
        <dbReference type="Pfam" id="PF02384"/>
    </source>
</evidence>
<evidence type="ECO:0000256" key="8">
    <source>
        <dbReference type="SAM" id="MobiDB-lite"/>
    </source>
</evidence>
<evidence type="ECO:0000256" key="7">
    <source>
        <dbReference type="ARBA" id="ARBA00047942"/>
    </source>
</evidence>
<evidence type="ECO:0000256" key="1">
    <source>
        <dbReference type="ARBA" id="ARBA00006594"/>
    </source>
</evidence>
<feature type="region of interest" description="Disordered" evidence="8">
    <location>
        <begin position="437"/>
        <end position="456"/>
    </location>
</feature>
<dbReference type="Proteomes" id="UP000178570">
    <property type="component" value="Unassembled WGS sequence"/>
</dbReference>
<evidence type="ECO:0000256" key="6">
    <source>
        <dbReference type="ARBA" id="ARBA00022747"/>
    </source>
</evidence>
<dbReference type="Gene3D" id="3.40.50.150">
    <property type="entry name" value="Vaccinia Virus protein VP39"/>
    <property type="match status" value="1"/>
</dbReference>
<dbReference type="PANTHER" id="PTHR42933:SF4">
    <property type="entry name" value="TYPE I RESTRICTION ENZYME ECOKI METHYLASE SUBUNIT"/>
    <property type="match status" value="1"/>
</dbReference>
<keyword evidence="5" id="KW-0949">S-adenosyl-L-methionine</keyword>
<protein>
    <recommendedName>
        <fullName evidence="2">site-specific DNA-methyltransferase (adenine-specific)</fullName>
        <ecNumber evidence="2">2.1.1.72</ecNumber>
    </recommendedName>
</protein>
<dbReference type="EMBL" id="MHHY01000006">
    <property type="protein sequence ID" value="OGY40770.1"/>
    <property type="molecule type" value="Genomic_DNA"/>
</dbReference>
<feature type="domain" description="DNA methylase adenine-specific" evidence="9">
    <location>
        <begin position="146"/>
        <end position="450"/>
    </location>
</feature>
<evidence type="ECO:0000313" key="12">
    <source>
        <dbReference type="Proteomes" id="UP000178570"/>
    </source>
</evidence>
<feature type="domain" description="N6 adenine-specific DNA methyltransferase N-terminal" evidence="10">
    <location>
        <begin position="12"/>
        <end position="129"/>
    </location>
</feature>
<dbReference type="SUPFAM" id="SSF53335">
    <property type="entry name" value="S-adenosyl-L-methionine-dependent methyltransferases"/>
    <property type="match status" value="1"/>
</dbReference>
<accession>A0A1G1XME4</accession>
<reference evidence="11 12" key="1">
    <citation type="journal article" date="2016" name="Nat. Commun.">
        <title>Thousands of microbial genomes shed light on interconnected biogeochemical processes in an aquifer system.</title>
        <authorList>
            <person name="Anantharaman K."/>
            <person name="Brown C.T."/>
            <person name="Hug L.A."/>
            <person name="Sharon I."/>
            <person name="Castelle C.J."/>
            <person name="Probst A.J."/>
            <person name="Thomas B.C."/>
            <person name="Singh A."/>
            <person name="Wilkins M.J."/>
            <person name="Karaoz U."/>
            <person name="Brodie E.L."/>
            <person name="Williams K.H."/>
            <person name="Hubbard S.S."/>
            <person name="Banfield J.F."/>
        </authorList>
    </citation>
    <scope>NUCLEOTIDE SEQUENCE [LARGE SCALE GENOMIC DNA]</scope>
</reference>
<dbReference type="PROSITE" id="PS00092">
    <property type="entry name" value="N6_MTASE"/>
    <property type="match status" value="1"/>
</dbReference>
<evidence type="ECO:0000256" key="5">
    <source>
        <dbReference type="ARBA" id="ARBA00022691"/>
    </source>
</evidence>
<evidence type="ECO:0000256" key="4">
    <source>
        <dbReference type="ARBA" id="ARBA00022679"/>
    </source>
</evidence>
<keyword evidence="6" id="KW-0680">Restriction system</keyword>
<dbReference type="InterPro" id="IPR051537">
    <property type="entry name" value="DNA_Adenine_Mtase"/>
</dbReference>
<name>A0A1G1XME4_9BACT</name>
<dbReference type="Pfam" id="PF12161">
    <property type="entry name" value="HsdM_N"/>
    <property type="match status" value="1"/>
</dbReference>
<keyword evidence="3 11" id="KW-0489">Methyltransferase</keyword>
<dbReference type="InterPro" id="IPR022749">
    <property type="entry name" value="D12N6_MeTrfase_N"/>
</dbReference>
<keyword evidence="4" id="KW-0808">Transferase</keyword>
<dbReference type="EC" id="2.1.1.72" evidence="2"/>
<gene>
    <name evidence="11" type="ORF">A2570_01430</name>
</gene>
<dbReference type="PRINTS" id="PR00507">
    <property type="entry name" value="N12N6MTFRASE"/>
</dbReference>
<evidence type="ECO:0000256" key="2">
    <source>
        <dbReference type="ARBA" id="ARBA00011900"/>
    </source>
</evidence>
<dbReference type="GO" id="GO:0003677">
    <property type="term" value="F:DNA binding"/>
    <property type="evidence" value="ECO:0007669"/>
    <property type="project" value="InterPro"/>
</dbReference>
<evidence type="ECO:0000313" key="11">
    <source>
        <dbReference type="EMBL" id="OGY40770.1"/>
    </source>
</evidence>
<dbReference type="InterPro" id="IPR029063">
    <property type="entry name" value="SAM-dependent_MTases_sf"/>
</dbReference>
<dbReference type="InterPro" id="IPR003356">
    <property type="entry name" value="DNA_methylase_A-5"/>
</dbReference>
<evidence type="ECO:0000259" key="10">
    <source>
        <dbReference type="Pfam" id="PF12161"/>
    </source>
</evidence>
<dbReference type="STRING" id="1797529.A2570_01430"/>
<dbReference type="GO" id="GO:0008170">
    <property type="term" value="F:N-methyltransferase activity"/>
    <property type="evidence" value="ECO:0007669"/>
    <property type="project" value="InterPro"/>
</dbReference>
<feature type="compositionally biased region" description="Basic and acidic residues" evidence="8">
    <location>
        <begin position="447"/>
        <end position="456"/>
    </location>
</feature>
<proteinExistence type="inferred from homology"/>
<dbReference type="Pfam" id="PF02384">
    <property type="entry name" value="N6_Mtase"/>
    <property type="match status" value="1"/>
</dbReference>
<dbReference type="PANTHER" id="PTHR42933">
    <property type="entry name" value="SLR6095 PROTEIN"/>
    <property type="match status" value="1"/>
</dbReference>
<dbReference type="InterPro" id="IPR038333">
    <property type="entry name" value="T1MK-like_N_sf"/>
</dbReference>
<comment type="catalytic activity">
    <reaction evidence="7">
        <text>a 2'-deoxyadenosine in DNA + S-adenosyl-L-methionine = an N(6)-methyl-2'-deoxyadenosine in DNA + S-adenosyl-L-homocysteine + H(+)</text>
        <dbReference type="Rhea" id="RHEA:15197"/>
        <dbReference type="Rhea" id="RHEA-COMP:12418"/>
        <dbReference type="Rhea" id="RHEA-COMP:12419"/>
        <dbReference type="ChEBI" id="CHEBI:15378"/>
        <dbReference type="ChEBI" id="CHEBI:57856"/>
        <dbReference type="ChEBI" id="CHEBI:59789"/>
        <dbReference type="ChEBI" id="CHEBI:90615"/>
        <dbReference type="ChEBI" id="CHEBI:90616"/>
        <dbReference type="EC" id="2.1.1.72"/>
    </reaction>
</comment>
<comment type="similarity">
    <text evidence="1">Belongs to the N(4)/N(6)-methyltransferase family.</text>
</comment>
<comment type="caution">
    <text evidence="11">The sequence shown here is derived from an EMBL/GenBank/DDBJ whole genome shotgun (WGS) entry which is preliminary data.</text>
</comment>
<evidence type="ECO:0000256" key="3">
    <source>
        <dbReference type="ARBA" id="ARBA00022603"/>
    </source>
</evidence>
<dbReference type="AlphaFoldDB" id="A0A1G1XME4"/>
<dbReference type="InterPro" id="IPR002052">
    <property type="entry name" value="DNA_methylase_N6_adenine_CS"/>
</dbReference>
<organism evidence="11 12">
    <name type="scientific">Candidatus Brennerbacteria bacterium RIFOXYD1_FULL_41_16</name>
    <dbReference type="NCBI Taxonomy" id="1797529"/>
    <lineage>
        <taxon>Bacteria</taxon>
        <taxon>Candidatus Brenneribacteriota</taxon>
    </lineage>
</organism>
<dbReference type="Gene3D" id="1.20.1260.30">
    <property type="match status" value="1"/>
</dbReference>
<dbReference type="GO" id="GO:0009307">
    <property type="term" value="P:DNA restriction-modification system"/>
    <property type="evidence" value="ECO:0007669"/>
    <property type="project" value="UniProtKB-KW"/>
</dbReference>
<dbReference type="GO" id="GO:0009007">
    <property type="term" value="F:site-specific DNA-methyltransferase (adenine-specific) activity"/>
    <property type="evidence" value="ECO:0007669"/>
    <property type="project" value="UniProtKB-EC"/>
</dbReference>
<sequence>MKKPTTQQLSKADIKRACDILRRDDGVGAGNYVEQLSWLLFLRIFENVEAQFKELLEAEGQKAQTIVEKEYQWSAWAKKDWKDKDELIFFINQKLFPYLRGLKGTKEREKVSELFRELDGNKIRSAYTLLDVIGILDKVEMVHYQDTHLLSQVYEEILQEMGSEGGWAGEFYTPRPVVRLMVQILNPQLGESILDPFVGSAGFLVEAFRNLEENLKKKSKLGVKEWRILQTKTFYGQEKKPLPFLIGTMNMMLHRILVPNLIRANTLMEDVHNVPESQKVDIIITNPPFGGQEHQTVQNNFPIPVASTEALALQYVMRRLKNGGRCGIVLPEGQVLFGGGTFQKIREELLQKFNVHSIISLPKGVFASMGAGVKTNLVFFDKTGSTKKIWFGEIYGKYTKKQIIKDADLEDVLKKWKKREVSESTWVTSMEDIAKRNFDLSPKNPNKTKDDELPEPKELLGRIRESQKEVEQILRNIDEII</sequence>